<comment type="subcellular location">
    <subcellularLocation>
        <location evidence="1 9">Cell inner membrane</location>
        <topology evidence="1 9">Multi-pass membrane protein</topology>
    </subcellularLocation>
</comment>
<keyword evidence="3" id="KW-1003">Cell membrane</keyword>
<dbReference type="InterPro" id="IPR007387">
    <property type="entry name" value="TRAP_DctQ"/>
</dbReference>
<protein>
    <recommendedName>
        <fullName evidence="9">TRAP transporter small permease protein</fullName>
    </recommendedName>
</protein>
<feature type="transmembrane region" description="Helical" evidence="9">
    <location>
        <begin position="124"/>
        <end position="142"/>
    </location>
</feature>
<dbReference type="AlphaFoldDB" id="A0A1G7BHQ4"/>
<feature type="transmembrane region" description="Helical" evidence="9">
    <location>
        <begin position="204"/>
        <end position="223"/>
    </location>
</feature>
<dbReference type="InterPro" id="IPR055348">
    <property type="entry name" value="DctQ"/>
</dbReference>
<dbReference type="Pfam" id="PF04290">
    <property type="entry name" value="DctQ"/>
    <property type="match status" value="1"/>
</dbReference>
<feature type="transmembrane region" description="Helical" evidence="9">
    <location>
        <begin position="163"/>
        <end position="184"/>
    </location>
</feature>
<comment type="subunit">
    <text evidence="9">The complex comprises the extracytoplasmic solute receptor protein and the two transmembrane proteins.</text>
</comment>
<evidence type="ECO:0000313" key="12">
    <source>
        <dbReference type="EMBL" id="SDE25986.1"/>
    </source>
</evidence>
<keyword evidence="13" id="KW-1185">Reference proteome</keyword>
<evidence type="ECO:0000256" key="10">
    <source>
        <dbReference type="SAM" id="MobiDB-lite"/>
    </source>
</evidence>
<keyword evidence="5 9" id="KW-0812">Transmembrane</keyword>
<keyword evidence="7 9" id="KW-0472">Membrane</keyword>
<dbReference type="GO" id="GO:0005886">
    <property type="term" value="C:plasma membrane"/>
    <property type="evidence" value="ECO:0007669"/>
    <property type="project" value="UniProtKB-SubCell"/>
</dbReference>
<organism evidence="12 13">
    <name type="scientific">Paracidovorax valerianellae</name>
    <dbReference type="NCBI Taxonomy" id="187868"/>
    <lineage>
        <taxon>Bacteria</taxon>
        <taxon>Pseudomonadati</taxon>
        <taxon>Pseudomonadota</taxon>
        <taxon>Betaproteobacteria</taxon>
        <taxon>Burkholderiales</taxon>
        <taxon>Comamonadaceae</taxon>
        <taxon>Paracidovorax</taxon>
    </lineage>
</organism>
<evidence type="ECO:0000259" key="11">
    <source>
        <dbReference type="Pfam" id="PF04290"/>
    </source>
</evidence>
<sequence>MSLVHTALGKPCTGPCHVCLQNGFGVPSAAPSGPLAHKAGGQSDRIATLFDLTDPLPFMSLPPPSGPSPHGTAPAAKTDDDTPRSLRIEDWLTVIVMAALALITFANVLVRYFTNSSFAWTEEISVFLMIVLALVAGSAAVARDQHIRIEWFAEGGSAARRHGLARFGALMVALLFGVIAVLSVRVVWDDYRFGETSPGIGVPQWWYSVWLPLLSALITWRAVGLFIRRGRSAPSAGLQDTAK</sequence>
<keyword evidence="6 9" id="KW-1133">Transmembrane helix</keyword>
<evidence type="ECO:0000256" key="3">
    <source>
        <dbReference type="ARBA" id="ARBA00022475"/>
    </source>
</evidence>
<name>A0A1G7BHQ4_9BURK</name>
<evidence type="ECO:0000256" key="2">
    <source>
        <dbReference type="ARBA" id="ARBA00022448"/>
    </source>
</evidence>
<feature type="region of interest" description="Disordered" evidence="10">
    <location>
        <begin position="61"/>
        <end position="82"/>
    </location>
</feature>
<evidence type="ECO:0000313" key="13">
    <source>
        <dbReference type="Proteomes" id="UP000198781"/>
    </source>
</evidence>
<comment type="function">
    <text evidence="9">Part of the tripartite ATP-independent periplasmic (TRAP) transport system.</text>
</comment>
<feature type="transmembrane region" description="Helical" evidence="9">
    <location>
        <begin position="91"/>
        <end position="112"/>
    </location>
</feature>
<evidence type="ECO:0000256" key="8">
    <source>
        <dbReference type="ARBA" id="ARBA00038436"/>
    </source>
</evidence>
<comment type="similarity">
    <text evidence="8 9">Belongs to the TRAP transporter small permease family.</text>
</comment>
<keyword evidence="4 9" id="KW-0997">Cell inner membrane</keyword>
<accession>A0A1G7BHQ4</accession>
<reference evidence="12 13" key="1">
    <citation type="submission" date="2016-10" db="EMBL/GenBank/DDBJ databases">
        <authorList>
            <person name="de Groot N.N."/>
        </authorList>
    </citation>
    <scope>NUCLEOTIDE SEQUENCE [LARGE SCALE GENOMIC DNA]</scope>
    <source>
        <strain evidence="12 13">DSM 16619</strain>
    </source>
</reference>
<evidence type="ECO:0000256" key="7">
    <source>
        <dbReference type="ARBA" id="ARBA00023136"/>
    </source>
</evidence>
<dbReference type="PANTHER" id="PTHR35011">
    <property type="entry name" value="2,3-DIKETO-L-GULONATE TRAP TRANSPORTER SMALL PERMEASE PROTEIN YIAM"/>
    <property type="match status" value="1"/>
</dbReference>
<dbReference type="Proteomes" id="UP000198781">
    <property type="component" value="Unassembled WGS sequence"/>
</dbReference>
<dbReference type="EMBL" id="FMZC01000014">
    <property type="protein sequence ID" value="SDE25986.1"/>
    <property type="molecule type" value="Genomic_DNA"/>
</dbReference>
<gene>
    <name evidence="12" type="ORF">SAMN05192589_11461</name>
</gene>
<proteinExistence type="inferred from homology"/>
<dbReference type="PANTHER" id="PTHR35011:SF4">
    <property type="entry name" value="SLL1102 PROTEIN"/>
    <property type="match status" value="1"/>
</dbReference>
<evidence type="ECO:0000256" key="5">
    <source>
        <dbReference type="ARBA" id="ARBA00022692"/>
    </source>
</evidence>
<keyword evidence="2 9" id="KW-0813">Transport</keyword>
<evidence type="ECO:0000256" key="9">
    <source>
        <dbReference type="RuleBase" id="RU369079"/>
    </source>
</evidence>
<dbReference type="STRING" id="187868.SAMN05192589_11461"/>
<evidence type="ECO:0000256" key="4">
    <source>
        <dbReference type="ARBA" id="ARBA00022519"/>
    </source>
</evidence>
<dbReference type="GO" id="GO:0022857">
    <property type="term" value="F:transmembrane transporter activity"/>
    <property type="evidence" value="ECO:0007669"/>
    <property type="project" value="UniProtKB-UniRule"/>
</dbReference>
<evidence type="ECO:0000256" key="1">
    <source>
        <dbReference type="ARBA" id="ARBA00004429"/>
    </source>
</evidence>
<feature type="domain" description="Tripartite ATP-independent periplasmic transporters DctQ component" evidence="11">
    <location>
        <begin position="100"/>
        <end position="229"/>
    </location>
</feature>
<evidence type="ECO:0000256" key="6">
    <source>
        <dbReference type="ARBA" id="ARBA00022989"/>
    </source>
</evidence>